<organism evidence="1">
    <name type="scientific">Anguilla anguilla</name>
    <name type="common">European freshwater eel</name>
    <name type="synonym">Muraena anguilla</name>
    <dbReference type="NCBI Taxonomy" id="7936"/>
    <lineage>
        <taxon>Eukaryota</taxon>
        <taxon>Metazoa</taxon>
        <taxon>Chordata</taxon>
        <taxon>Craniata</taxon>
        <taxon>Vertebrata</taxon>
        <taxon>Euteleostomi</taxon>
        <taxon>Actinopterygii</taxon>
        <taxon>Neopterygii</taxon>
        <taxon>Teleostei</taxon>
        <taxon>Anguilliformes</taxon>
        <taxon>Anguillidae</taxon>
        <taxon>Anguilla</taxon>
    </lineage>
</organism>
<name>A0A0E9R788_ANGAN</name>
<dbReference type="AlphaFoldDB" id="A0A0E9R788"/>
<protein>
    <submittedName>
        <fullName evidence="1">Uncharacterized protein</fullName>
    </submittedName>
</protein>
<reference evidence="1" key="1">
    <citation type="submission" date="2014-11" db="EMBL/GenBank/DDBJ databases">
        <authorList>
            <person name="Amaro Gonzalez C."/>
        </authorList>
    </citation>
    <scope>NUCLEOTIDE SEQUENCE</scope>
</reference>
<accession>A0A0E9R788</accession>
<sequence>MKMNLLYSKQQQKTSDRLHVNTNSSIFQHSFCCVRKYS</sequence>
<reference evidence="1" key="2">
    <citation type="journal article" date="2015" name="Fish Shellfish Immunol.">
        <title>Early steps in the European eel (Anguilla anguilla)-Vibrio vulnificus interaction in the gills: Role of the RtxA13 toxin.</title>
        <authorList>
            <person name="Callol A."/>
            <person name="Pajuelo D."/>
            <person name="Ebbesson L."/>
            <person name="Teles M."/>
            <person name="MacKenzie S."/>
            <person name="Amaro C."/>
        </authorList>
    </citation>
    <scope>NUCLEOTIDE SEQUENCE</scope>
</reference>
<dbReference type="EMBL" id="GBXM01084262">
    <property type="protein sequence ID" value="JAH24315.1"/>
    <property type="molecule type" value="Transcribed_RNA"/>
</dbReference>
<proteinExistence type="predicted"/>
<evidence type="ECO:0000313" key="1">
    <source>
        <dbReference type="EMBL" id="JAH24315.1"/>
    </source>
</evidence>